<evidence type="ECO:0000256" key="1">
    <source>
        <dbReference type="SAM" id="MobiDB-lite"/>
    </source>
</evidence>
<evidence type="ECO:0000313" key="2">
    <source>
        <dbReference type="EMBL" id="KOM55976.1"/>
    </source>
</evidence>
<accession>A0A0L9VLR0</accession>
<evidence type="ECO:0000313" key="3">
    <source>
        <dbReference type="Proteomes" id="UP000053144"/>
    </source>
</evidence>
<gene>
    <name evidence="2" type="ORF">LR48_Vigan10g186800</name>
</gene>
<name>A0A0L9VLR0_PHAAN</name>
<feature type="compositionally biased region" description="Basic and acidic residues" evidence="1">
    <location>
        <begin position="153"/>
        <end position="162"/>
    </location>
</feature>
<sequence length="275" mass="30354">MDSSNIVEMNRLVGEAHVERIRMTQFRWCLHILSSLEVNLKLLKVMVCRWVGHDASFKVSQQLVSFTDFDVFICLGLEIRGLDIPFDQSVVVLLCVKFVKLQYEEAACGNDEEGGGGAHEAPAGGGDEEADGGGDEEADGGFNEEAAGGAAEDPAHEDDKVSTSHHPSVCIEIDDDGDDDEGEVPLAIPPLRSYVGDPTSTVDVDKLYYAASVVLFATTIFMHFEERSYGVVKRILFSPLYGKEFLGIRKKYVLDWILNNENIRRMEALADYGLL</sequence>
<protein>
    <submittedName>
        <fullName evidence="2">Uncharacterized protein</fullName>
    </submittedName>
</protein>
<reference evidence="3" key="1">
    <citation type="journal article" date="2015" name="Proc. Natl. Acad. Sci. U.S.A.">
        <title>Genome sequencing of adzuki bean (Vigna angularis) provides insight into high starch and low fat accumulation and domestication.</title>
        <authorList>
            <person name="Yang K."/>
            <person name="Tian Z."/>
            <person name="Chen C."/>
            <person name="Luo L."/>
            <person name="Zhao B."/>
            <person name="Wang Z."/>
            <person name="Yu L."/>
            <person name="Li Y."/>
            <person name="Sun Y."/>
            <person name="Li W."/>
            <person name="Chen Y."/>
            <person name="Li Y."/>
            <person name="Zhang Y."/>
            <person name="Ai D."/>
            <person name="Zhao J."/>
            <person name="Shang C."/>
            <person name="Ma Y."/>
            <person name="Wu B."/>
            <person name="Wang M."/>
            <person name="Gao L."/>
            <person name="Sun D."/>
            <person name="Zhang P."/>
            <person name="Guo F."/>
            <person name="Wang W."/>
            <person name="Li Y."/>
            <person name="Wang J."/>
            <person name="Varshney R.K."/>
            <person name="Wang J."/>
            <person name="Ling H.Q."/>
            <person name="Wan P."/>
        </authorList>
    </citation>
    <scope>NUCLEOTIDE SEQUENCE</scope>
    <source>
        <strain evidence="3">cv. Jingnong 6</strain>
    </source>
</reference>
<feature type="compositionally biased region" description="Acidic residues" evidence="1">
    <location>
        <begin position="172"/>
        <end position="183"/>
    </location>
</feature>
<feature type="compositionally biased region" description="Low complexity" evidence="1">
    <location>
        <begin position="140"/>
        <end position="152"/>
    </location>
</feature>
<organism evidence="2 3">
    <name type="scientific">Phaseolus angularis</name>
    <name type="common">Azuki bean</name>
    <name type="synonym">Vigna angularis</name>
    <dbReference type="NCBI Taxonomy" id="3914"/>
    <lineage>
        <taxon>Eukaryota</taxon>
        <taxon>Viridiplantae</taxon>
        <taxon>Streptophyta</taxon>
        <taxon>Embryophyta</taxon>
        <taxon>Tracheophyta</taxon>
        <taxon>Spermatophyta</taxon>
        <taxon>Magnoliopsida</taxon>
        <taxon>eudicotyledons</taxon>
        <taxon>Gunneridae</taxon>
        <taxon>Pentapetalae</taxon>
        <taxon>rosids</taxon>
        <taxon>fabids</taxon>
        <taxon>Fabales</taxon>
        <taxon>Fabaceae</taxon>
        <taxon>Papilionoideae</taxon>
        <taxon>50 kb inversion clade</taxon>
        <taxon>NPAAA clade</taxon>
        <taxon>indigoferoid/millettioid clade</taxon>
        <taxon>Phaseoleae</taxon>
        <taxon>Vigna</taxon>
    </lineage>
</organism>
<dbReference type="Proteomes" id="UP000053144">
    <property type="component" value="Chromosome 10"/>
</dbReference>
<dbReference type="Gramene" id="KOM55976">
    <property type="protein sequence ID" value="KOM55976"/>
    <property type="gene ID" value="LR48_Vigan10g186800"/>
</dbReference>
<feature type="compositionally biased region" description="Acidic residues" evidence="1">
    <location>
        <begin position="126"/>
        <end position="139"/>
    </location>
</feature>
<dbReference type="EMBL" id="CM003380">
    <property type="protein sequence ID" value="KOM55976.1"/>
    <property type="molecule type" value="Genomic_DNA"/>
</dbReference>
<dbReference type="AlphaFoldDB" id="A0A0L9VLR0"/>
<proteinExistence type="predicted"/>
<feature type="region of interest" description="Disordered" evidence="1">
    <location>
        <begin position="109"/>
        <end position="184"/>
    </location>
</feature>